<evidence type="ECO:0000256" key="9">
    <source>
        <dbReference type="ARBA" id="ARBA00023136"/>
    </source>
</evidence>
<evidence type="ECO:0000313" key="12">
    <source>
        <dbReference type="Proteomes" id="UP000694924"/>
    </source>
</evidence>
<dbReference type="GeneID" id="107072621"/>
<proteinExistence type="inferred from homology"/>
<dbReference type="RefSeq" id="XP_015188192.1">
    <property type="nucleotide sequence ID" value="XM_015332706.1"/>
</dbReference>
<dbReference type="PANTHER" id="PTHR22760:SF3">
    <property type="entry name" value="GPI MANNOSYLTRANSFERASE 4"/>
    <property type="match status" value="1"/>
</dbReference>
<comment type="pathway">
    <text evidence="2">Glycolipid biosynthesis; glycosylphosphatidylinositol-anchor biosynthesis.</text>
</comment>
<reference evidence="13" key="1">
    <citation type="submission" date="2025-08" db="UniProtKB">
        <authorList>
            <consortium name="RefSeq"/>
        </authorList>
    </citation>
    <scope>IDENTIFICATION</scope>
    <source>
        <tissue evidence="13">Whole body</tissue>
    </source>
</reference>
<keyword evidence="6 11" id="KW-0812">Transmembrane</keyword>
<dbReference type="EC" id="2.4.1.-" evidence="11"/>
<evidence type="ECO:0000256" key="8">
    <source>
        <dbReference type="ARBA" id="ARBA00022989"/>
    </source>
</evidence>
<evidence type="ECO:0000256" key="1">
    <source>
        <dbReference type="ARBA" id="ARBA00004477"/>
    </source>
</evidence>
<dbReference type="InterPro" id="IPR005599">
    <property type="entry name" value="GPI_mannosylTrfase"/>
</dbReference>
<keyword evidence="12" id="KW-1185">Reference proteome</keyword>
<sequence>MRHITEYRRSIDEYKPVTPIKRKMKVYWALAAFRILLTLVPQTGYIHPDEYFQAIEVISGDRFDIDIYKPWEYNATFPIRTIFIPQILVGTSYSFLKFLSSYGFKFFGTSLISPYYLIVFPRLLMCILSFVSDYCLYKICCMCGQNYKVRLITLASSYVMLTYATRVFSNSIELILTSLLLFYTSQCMVYSEKIIIQSDYLSNKYDQAKNGVERVKYYKLLGSLPSHSLNHCLKIATITVIGIFNRPTFVAFALPPIFFWLQRGLGSRSIGLLHFHIRIFTFIICGIPTAIFFILVDSFYFGYLTMGEIGNLDISLNNFVVTPLNFLKYNSNPTNLENHGLHPRFLHFLLNIPLLYNVLGIIGLFTFARMSFSGLKGKWLELPRIQSIVSLMTISFIVPVALLSCFPHQEPRFIIPVILPLVFLYAPKLSHVPGVDTISHIKQNNPTKYRPDDKTLKLTKLQMIWYCSNIVLCLFYGFLHQGGILSLTSHMSTELKAKPHLTNVHLYTSYIYPIPTALLHLRNTHKTYISTGNHKYRLTKDFYLYEQGSKNLTEVYNSITTKLQECEEKLTFQRIPYRLYYTLPYSAVEEFAEYSLNNSLLFNHYTIRSFYPHISIEKLPSFKMINEHFNLQNISLFRPKSLMQFINDISIFFQQFQLALIKIENSTTKLLAKKTKNSLLT</sequence>
<evidence type="ECO:0000256" key="4">
    <source>
        <dbReference type="ARBA" id="ARBA00022676"/>
    </source>
</evidence>
<comment type="similarity">
    <text evidence="10">Belongs to the glycosyltransferase 22 family. PIGZ subfamily.</text>
</comment>
<feature type="transmembrane region" description="Helical" evidence="11">
    <location>
        <begin position="235"/>
        <end position="261"/>
    </location>
</feature>
<evidence type="ECO:0000256" key="5">
    <source>
        <dbReference type="ARBA" id="ARBA00022679"/>
    </source>
</evidence>
<keyword evidence="3" id="KW-0337">GPI-anchor biosynthesis</keyword>
<dbReference type="GO" id="GO:0016757">
    <property type="term" value="F:glycosyltransferase activity"/>
    <property type="evidence" value="ECO:0007669"/>
    <property type="project" value="UniProtKB-KW"/>
</dbReference>
<evidence type="ECO:0000256" key="6">
    <source>
        <dbReference type="ARBA" id="ARBA00022692"/>
    </source>
</evidence>
<feature type="transmembrane region" description="Helical" evidence="11">
    <location>
        <begin position="348"/>
        <end position="368"/>
    </location>
</feature>
<keyword evidence="4 11" id="KW-0328">Glycosyltransferase</keyword>
<comment type="subcellular location">
    <subcellularLocation>
        <location evidence="1 11">Endoplasmic reticulum membrane</location>
        <topology evidence="1 11">Multi-pass membrane protein</topology>
    </subcellularLocation>
</comment>
<accession>A0ABM1J6V4</accession>
<dbReference type="Proteomes" id="UP000694924">
    <property type="component" value="Unplaced"/>
</dbReference>
<protein>
    <recommendedName>
        <fullName evidence="11">Mannosyltransferase</fullName>
        <ecNumber evidence="11">2.4.1.-</ecNumber>
    </recommendedName>
</protein>
<feature type="transmembrane region" description="Helical" evidence="11">
    <location>
        <begin position="388"/>
        <end position="406"/>
    </location>
</feature>
<name>A0ABM1J6V4_POLDO</name>
<organism evidence="12 13">
    <name type="scientific">Polistes dominula</name>
    <name type="common">European paper wasp</name>
    <name type="synonym">Vespa dominula</name>
    <dbReference type="NCBI Taxonomy" id="743375"/>
    <lineage>
        <taxon>Eukaryota</taxon>
        <taxon>Metazoa</taxon>
        <taxon>Ecdysozoa</taxon>
        <taxon>Arthropoda</taxon>
        <taxon>Hexapoda</taxon>
        <taxon>Insecta</taxon>
        <taxon>Pterygota</taxon>
        <taxon>Neoptera</taxon>
        <taxon>Endopterygota</taxon>
        <taxon>Hymenoptera</taxon>
        <taxon>Apocrita</taxon>
        <taxon>Aculeata</taxon>
        <taxon>Vespoidea</taxon>
        <taxon>Vespidae</taxon>
        <taxon>Polistinae</taxon>
        <taxon>Polistini</taxon>
        <taxon>Polistes</taxon>
    </lineage>
</organism>
<dbReference type="PANTHER" id="PTHR22760">
    <property type="entry name" value="GLYCOSYLTRANSFERASE"/>
    <property type="match status" value="1"/>
</dbReference>
<feature type="transmembrane region" description="Helical" evidence="11">
    <location>
        <begin position="26"/>
        <end position="46"/>
    </location>
</feature>
<feature type="transmembrane region" description="Helical" evidence="11">
    <location>
        <begin position="463"/>
        <end position="488"/>
    </location>
</feature>
<evidence type="ECO:0000256" key="3">
    <source>
        <dbReference type="ARBA" id="ARBA00022502"/>
    </source>
</evidence>
<keyword evidence="8 11" id="KW-1133">Transmembrane helix</keyword>
<evidence type="ECO:0000256" key="10">
    <source>
        <dbReference type="ARBA" id="ARBA00038466"/>
    </source>
</evidence>
<evidence type="ECO:0000256" key="11">
    <source>
        <dbReference type="RuleBase" id="RU363075"/>
    </source>
</evidence>
<keyword evidence="9 11" id="KW-0472">Membrane</keyword>
<keyword evidence="7 11" id="KW-0256">Endoplasmic reticulum</keyword>
<gene>
    <name evidence="13" type="primary">LOC107072621</name>
</gene>
<evidence type="ECO:0000313" key="13">
    <source>
        <dbReference type="RefSeq" id="XP_015188192.1"/>
    </source>
</evidence>
<feature type="transmembrane region" description="Helical" evidence="11">
    <location>
        <begin position="273"/>
        <end position="296"/>
    </location>
</feature>
<evidence type="ECO:0000256" key="2">
    <source>
        <dbReference type="ARBA" id="ARBA00004687"/>
    </source>
</evidence>
<evidence type="ECO:0000256" key="7">
    <source>
        <dbReference type="ARBA" id="ARBA00022824"/>
    </source>
</evidence>
<dbReference type="Pfam" id="PF03901">
    <property type="entry name" value="Glyco_transf_22"/>
    <property type="match status" value="1"/>
</dbReference>
<feature type="transmembrane region" description="Helical" evidence="11">
    <location>
        <begin position="115"/>
        <end position="137"/>
    </location>
</feature>
<keyword evidence="5" id="KW-0808">Transferase</keyword>